<feature type="region of interest" description="Disordered" evidence="1">
    <location>
        <begin position="411"/>
        <end position="430"/>
    </location>
</feature>
<dbReference type="OMA" id="GMCDTII"/>
<name>U4LCE8_PYROM</name>
<dbReference type="PANTHER" id="PTHR10963">
    <property type="entry name" value="GLYCOSYL HYDROLASE-RELATED"/>
    <property type="match status" value="1"/>
</dbReference>
<organism evidence="4 5">
    <name type="scientific">Pyronema omphalodes (strain CBS 100304)</name>
    <name type="common">Pyronema confluens</name>
    <dbReference type="NCBI Taxonomy" id="1076935"/>
    <lineage>
        <taxon>Eukaryota</taxon>
        <taxon>Fungi</taxon>
        <taxon>Dikarya</taxon>
        <taxon>Ascomycota</taxon>
        <taxon>Pezizomycotina</taxon>
        <taxon>Pezizomycetes</taxon>
        <taxon>Pezizales</taxon>
        <taxon>Pyronemataceae</taxon>
        <taxon>Pyronema</taxon>
    </lineage>
</organism>
<evidence type="ECO:0000256" key="1">
    <source>
        <dbReference type="SAM" id="MobiDB-lite"/>
    </source>
</evidence>
<dbReference type="Gene3D" id="2.60.120.200">
    <property type="match status" value="1"/>
</dbReference>
<dbReference type="Pfam" id="PF26113">
    <property type="entry name" value="GH16_XgeA"/>
    <property type="match status" value="1"/>
</dbReference>
<proteinExistence type="predicted"/>
<feature type="region of interest" description="Disordered" evidence="1">
    <location>
        <begin position="272"/>
        <end position="344"/>
    </location>
</feature>
<evidence type="ECO:0000313" key="5">
    <source>
        <dbReference type="Proteomes" id="UP000018144"/>
    </source>
</evidence>
<evidence type="ECO:0000259" key="3">
    <source>
        <dbReference type="PROSITE" id="PS51762"/>
    </source>
</evidence>
<dbReference type="InterPro" id="IPR000757">
    <property type="entry name" value="Beta-glucanase-like"/>
</dbReference>
<feature type="domain" description="GH16" evidence="3">
    <location>
        <begin position="330"/>
        <end position="568"/>
    </location>
</feature>
<dbReference type="PANTHER" id="PTHR10963:SF24">
    <property type="entry name" value="GLYCOSIDASE C21B10.07-RELATED"/>
    <property type="match status" value="1"/>
</dbReference>
<sequence length="568" mass="60831">MASRLISLVAVFVIFLVAAGTNASKNSGIFTNGIEKLKEDFGIFTNGIQDHGIFTDGIELPNQNFGIVTDGIIHTHKPPGIQGICNGVTPCPSSAASATSTSDSSTPIPGITATRTSIITITTSTKTSSQAATTSVESITIAANPGCSTTTTCITPEQQANPTPGMCDTIIDCGTSAYTPTSKICSTTTSCTNAEQSPTPGMCDTIINCGPSPNPTGIFTSTRSSCSTITTCINSGQLASTGTTSGMCDTIVNCNTGTAEFPPLCSRTHGFNHDLTENPKPPELASSSTSEKPKPSDNPVEPNPSVISSSETPKESSSKPQESPKHNPPVNPAEPPKPKPQSYKLKIDVQPDNFYEHFDFRNPKDPSSSFTRYLSFPEAVSKKLYQVTETITQTGDRVKRLYIGVDHENKIEGKQRSDKDDPNYGRPSVRVESKKTFDHGLFVLDVDHAPWGCGVWPAFWTFGIPSPNYGEIDILEGINLQKHNSIILHTLVNDKLNPSCSYLPSTNTTASEQTGIEVSKGSDCSSTSTTYALHVTNRRGGTYGGPNFRGAVFAMEWKEKEEVQIWGF</sequence>
<protein>
    <submittedName>
        <fullName evidence="4">Similar to Endo-1,3(4)-beta-glucanase xgeA acc. no. Q5BAP5</fullName>
    </submittedName>
</protein>
<dbReference type="InterPro" id="IPR013320">
    <property type="entry name" value="ConA-like_dom_sf"/>
</dbReference>
<reference evidence="4 5" key="1">
    <citation type="journal article" date="2013" name="PLoS Genet.">
        <title>The genome and development-dependent transcriptomes of Pyronema confluens: a window into fungal evolution.</title>
        <authorList>
            <person name="Traeger S."/>
            <person name="Altegoer F."/>
            <person name="Freitag M."/>
            <person name="Gabaldon T."/>
            <person name="Kempken F."/>
            <person name="Kumar A."/>
            <person name="Marcet-Houben M."/>
            <person name="Poggeler S."/>
            <person name="Stajich J.E."/>
            <person name="Nowrousian M."/>
        </authorList>
    </citation>
    <scope>NUCLEOTIDE SEQUENCE [LARGE SCALE GENOMIC DNA]</scope>
    <source>
        <strain evidence="5">CBS 100304</strain>
        <tissue evidence="4">Vegetative mycelium</tissue>
    </source>
</reference>
<dbReference type="STRING" id="1076935.U4LCE8"/>
<keyword evidence="5" id="KW-1185">Reference proteome</keyword>
<evidence type="ECO:0000256" key="2">
    <source>
        <dbReference type="SAM" id="SignalP"/>
    </source>
</evidence>
<dbReference type="InterPro" id="IPR050546">
    <property type="entry name" value="Glycosyl_Hydrlase_16"/>
</dbReference>
<gene>
    <name evidence="4" type="ORF">PCON_11687</name>
</gene>
<evidence type="ECO:0000313" key="4">
    <source>
        <dbReference type="EMBL" id="CCX12093.1"/>
    </source>
</evidence>
<feature type="compositionally biased region" description="Basic and acidic residues" evidence="1">
    <location>
        <begin position="312"/>
        <end position="325"/>
    </location>
</feature>
<dbReference type="GO" id="GO:0004553">
    <property type="term" value="F:hydrolase activity, hydrolyzing O-glycosyl compounds"/>
    <property type="evidence" value="ECO:0007669"/>
    <property type="project" value="InterPro"/>
</dbReference>
<dbReference type="GO" id="GO:0009251">
    <property type="term" value="P:glucan catabolic process"/>
    <property type="evidence" value="ECO:0007669"/>
    <property type="project" value="TreeGrafter"/>
</dbReference>
<dbReference type="AlphaFoldDB" id="U4LCE8"/>
<dbReference type="OrthoDB" id="192832at2759"/>
<keyword evidence="2" id="KW-0732">Signal</keyword>
<feature type="chain" id="PRO_5004651321" evidence="2">
    <location>
        <begin position="24"/>
        <end position="568"/>
    </location>
</feature>
<dbReference type="EMBL" id="HF935675">
    <property type="protein sequence ID" value="CCX12093.1"/>
    <property type="molecule type" value="Genomic_DNA"/>
</dbReference>
<feature type="compositionally biased region" description="Pro residues" evidence="1">
    <location>
        <begin position="326"/>
        <end position="339"/>
    </location>
</feature>
<feature type="signal peptide" evidence="2">
    <location>
        <begin position="1"/>
        <end position="23"/>
    </location>
</feature>
<dbReference type="eggNOG" id="ENOG502QUM3">
    <property type="taxonomic scope" value="Eukaryota"/>
</dbReference>
<dbReference type="Proteomes" id="UP000018144">
    <property type="component" value="Unassembled WGS sequence"/>
</dbReference>
<dbReference type="PROSITE" id="PS51762">
    <property type="entry name" value="GH16_2"/>
    <property type="match status" value="1"/>
</dbReference>
<dbReference type="SUPFAM" id="SSF49899">
    <property type="entry name" value="Concanavalin A-like lectins/glucanases"/>
    <property type="match status" value="1"/>
</dbReference>
<accession>U4LCE8</accession>